<name>A0ABV1QIP6_9HYPH</name>
<dbReference type="GO" id="GO:0008168">
    <property type="term" value="F:methyltransferase activity"/>
    <property type="evidence" value="ECO:0007669"/>
    <property type="project" value="UniProtKB-KW"/>
</dbReference>
<comment type="caution">
    <text evidence="2">The sequence shown here is derived from an EMBL/GenBank/DDBJ whole genome shotgun (WGS) entry which is preliminary data.</text>
</comment>
<dbReference type="EMBL" id="JBELQE010000032">
    <property type="protein sequence ID" value="MER2249259.1"/>
    <property type="molecule type" value="Genomic_DNA"/>
</dbReference>
<dbReference type="InterPro" id="IPR013216">
    <property type="entry name" value="Methyltransf_11"/>
</dbReference>
<dbReference type="CDD" id="cd02440">
    <property type="entry name" value="AdoMet_MTases"/>
    <property type="match status" value="1"/>
</dbReference>
<keyword evidence="3" id="KW-1185">Reference proteome</keyword>
<keyword evidence="2" id="KW-0489">Methyltransferase</keyword>
<evidence type="ECO:0000313" key="3">
    <source>
        <dbReference type="Proteomes" id="UP001480955"/>
    </source>
</evidence>
<dbReference type="GO" id="GO:0032259">
    <property type="term" value="P:methylation"/>
    <property type="evidence" value="ECO:0007669"/>
    <property type="project" value="UniProtKB-KW"/>
</dbReference>
<gene>
    <name evidence="2" type="ORF">ABS772_04955</name>
</gene>
<dbReference type="Pfam" id="PF08241">
    <property type="entry name" value="Methyltransf_11"/>
    <property type="match status" value="1"/>
</dbReference>
<keyword evidence="2" id="KW-0808">Transferase</keyword>
<dbReference type="PANTHER" id="PTHR43861">
    <property type="entry name" value="TRANS-ACONITATE 2-METHYLTRANSFERASE-RELATED"/>
    <property type="match status" value="1"/>
</dbReference>
<proteinExistence type="predicted"/>
<dbReference type="SUPFAM" id="SSF53335">
    <property type="entry name" value="S-adenosyl-L-methionine-dependent methyltransferases"/>
    <property type="match status" value="1"/>
</dbReference>
<evidence type="ECO:0000259" key="1">
    <source>
        <dbReference type="Pfam" id="PF08241"/>
    </source>
</evidence>
<dbReference type="Gene3D" id="3.40.50.150">
    <property type="entry name" value="Vaccinia Virus protein VP39"/>
    <property type="match status" value="1"/>
</dbReference>
<reference evidence="2 3" key="1">
    <citation type="submission" date="2024-06" db="EMBL/GenBank/DDBJ databases">
        <authorList>
            <person name="Campbell A.G."/>
        </authorList>
    </citation>
    <scope>NUCLEOTIDE SEQUENCE [LARGE SCALE GENOMIC DNA]</scope>
    <source>
        <strain evidence="2 3">EM12</strain>
    </source>
</reference>
<dbReference type="PANTHER" id="PTHR43861:SF1">
    <property type="entry name" value="TRANS-ACONITATE 2-METHYLTRANSFERASE"/>
    <property type="match status" value="1"/>
</dbReference>
<dbReference type="Proteomes" id="UP001480955">
    <property type="component" value="Unassembled WGS sequence"/>
</dbReference>
<dbReference type="InterPro" id="IPR029063">
    <property type="entry name" value="SAM-dependent_MTases_sf"/>
</dbReference>
<organism evidence="2 3">
    <name type="scientific">Methylorubrum podarium</name>
    <dbReference type="NCBI Taxonomy" id="200476"/>
    <lineage>
        <taxon>Bacteria</taxon>
        <taxon>Pseudomonadati</taxon>
        <taxon>Pseudomonadota</taxon>
        <taxon>Alphaproteobacteria</taxon>
        <taxon>Hyphomicrobiales</taxon>
        <taxon>Methylobacteriaceae</taxon>
        <taxon>Methylorubrum</taxon>
    </lineage>
</organism>
<evidence type="ECO:0000313" key="2">
    <source>
        <dbReference type="EMBL" id="MER2249259.1"/>
    </source>
</evidence>
<protein>
    <submittedName>
        <fullName evidence="2">Class I SAM-dependent methyltransferase</fullName>
    </submittedName>
</protein>
<accession>A0ABV1QIP6</accession>
<feature type="domain" description="Methyltransferase type 11" evidence="1">
    <location>
        <begin position="65"/>
        <end position="156"/>
    </location>
</feature>
<dbReference type="RefSeq" id="WP_350392654.1">
    <property type="nucleotide sequence ID" value="NZ_JBELQE010000032.1"/>
</dbReference>
<sequence length="264" mass="29567">MRNEISAAHLVECLVTSILDSASMTVIDGSFHEQVVNIVDNQSTDVCSVEDVLRSAYAAGLSNLLDFGCGTAGHRGMLESFGFKWTGVNYSSGMAQEAREAAKHDQNIDFYDGLSLPYGDQKFDIVYSYQTFEHIQDIKKTFSEIRRVLKPGGRLIGQVSYMEQIHDYSTFNFTPYGFKIACEQAGLRLDKIYPKFDAITWLVRRLIICTSGSDENSLSPLMSGVNPIGEAFINYGRKQGLNPAQTNLFRLMFSSHFVFDVSRQ</sequence>